<keyword evidence="2" id="KW-1185">Reference proteome</keyword>
<evidence type="ECO:0000313" key="2">
    <source>
        <dbReference type="Proteomes" id="UP000518266"/>
    </source>
</evidence>
<protein>
    <submittedName>
        <fullName evidence="1">Uncharacterized protein</fullName>
    </submittedName>
</protein>
<accession>A0A7J5YRQ0</accession>
<proteinExistence type="predicted"/>
<organism evidence="1 2">
    <name type="scientific">Dissostichus mawsoni</name>
    <name type="common">Antarctic cod</name>
    <dbReference type="NCBI Taxonomy" id="36200"/>
    <lineage>
        <taxon>Eukaryota</taxon>
        <taxon>Metazoa</taxon>
        <taxon>Chordata</taxon>
        <taxon>Craniata</taxon>
        <taxon>Vertebrata</taxon>
        <taxon>Euteleostomi</taxon>
        <taxon>Actinopterygii</taxon>
        <taxon>Neopterygii</taxon>
        <taxon>Teleostei</taxon>
        <taxon>Neoteleostei</taxon>
        <taxon>Acanthomorphata</taxon>
        <taxon>Eupercaria</taxon>
        <taxon>Perciformes</taxon>
        <taxon>Notothenioidei</taxon>
        <taxon>Nototheniidae</taxon>
        <taxon>Dissostichus</taxon>
    </lineage>
</organism>
<comment type="caution">
    <text evidence="1">The sequence shown here is derived from an EMBL/GenBank/DDBJ whole genome shotgun (WGS) entry which is preliminary data.</text>
</comment>
<dbReference type="OrthoDB" id="8117402at2759"/>
<sequence length="109" mass="12459">MEKKLLRYRQAVQPASRQFAGQLPANFSLVCFLARASCFGFLLTFPTLREIQGHFDQIFQQLNYQRVHGQLCDCVIVVAADTLRPTALCWQPAAPTSEPCLQWQREMQA</sequence>
<dbReference type="AlphaFoldDB" id="A0A7J5YRQ0"/>
<dbReference type="EMBL" id="JAAKFY010000009">
    <property type="protein sequence ID" value="KAF3852135.1"/>
    <property type="molecule type" value="Genomic_DNA"/>
</dbReference>
<dbReference type="Proteomes" id="UP000518266">
    <property type="component" value="Unassembled WGS sequence"/>
</dbReference>
<reference evidence="1 2" key="1">
    <citation type="submission" date="2020-03" db="EMBL/GenBank/DDBJ databases">
        <title>Dissostichus mawsoni Genome sequencing and assembly.</title>
        <authorList>
            <person name="Park H."/>
        </authorList>
    </citation>
    <scope>NUCLEOTIDE SEQUENCE [LARGE SCALE GENOMIC DNA]</scope>
    <source>
        <strain evidence="1">DM0001</strain>
        <tissue evidence="1">Muscle</tissue>
    </source>
</reference>
<name>A0A7J5YRQ0_DISMA</name>
<gene>
    <name evidence="1" type="ORF">F7725_005490</name>
</gene>
<evidence type="ECO:0000313" key="1">
    <source>
        <dbReference type="EMBL" id="KAF3852135.1"/>
    </source>
</evidence>